<dbReference type="EMBL" id="NBNE01015887">
    <property type="protein sequence ID" value="OWY93540.1"/>
    <property type="molecule type" value="Genomic_DNA"/>
</dbReference>
<organism evidence="1 2">
    <name type="scientific">Phytophthora megakarya</name>
    <dbReference type="NCBI Taxonomy" id="4795"/>
    <lineage>
        <taxon>Eukaryota</taxon>
        <taxon>Sar</taxon>
        <taxon>Stramenopiles</taxon>
        <taxon>Oomycota</taxon>
        <taxon>Peronosporomycetes</taxon>
        <taxon>Peronosporales</taxon>
        <taxon>Peronosporaceae</taxon>
        <taxon>Phytophthora</taxon>
    </lineage>
</organism>
<sequence>MEGHWGKKSGYTRVFYLQFTTSDGNSVSARTKTDNNATVPHLMVSSKSKTMKIRNWVDPTIEANSDTACSRPIEPFNSSKVCPQNDDRTLEITQKTVAVVAALANVATTRIFGASFTGYKKAKELFLCAVDVGVIRSLIYYIRFQQTTTPQGAVEEMLALAYQSLYHCLGIPVPANLQVSGVVIMIVEAIVKQAIMMIYHLLQNTSAVSSTHSSAFLDTNSTCGYQLKRITDRVVRSVNIVHDKNVKISRSLLVLKDIPAATNNCMHELLSYKTEEAAFNTRDLLRKTFGVIVDQLIETATTDLGKFVAEKQYMLEATNLGSFSQLVDLLPLVVRLTTAHCTMRWGSRLSTKHFSEATGPGRKKRDGVVNLIFTSIDTKDVTVVVHSGGEDIAEVEVNLIHTATWNSTVSKLHDKVLYLDRWRPNVSGSGGRSLKLWVPRASKGGHRTLYILIYES</sequence>
<name>A0A225UKT6_9STRA</name>
<proteinExistence type="predicted"/>
<dbReference type="Proteomes" id="UP000198211">
    <property type="component" value="Unassembled WGS sequence"/>
</dbReference>
<protein>
    <submittedName>
        <fullName evidence="1">Uncharacterized protein</fullName>
    </submittedName>
</protein>
<dbReference type="Gene3D" id="2.100.10.30">
    <property type="entry name" value="Jacalin-like lectin domain"/>
    <property type="match status" value="1"/>
</dbReference>
<evidence type="ECO:0000313" key="2">
    <source>
        <dbReference type="Proteomes" id="UP000198211"/>
    </source>
</evidence>
<dbReference type="OrthoDB" id="116986at2759"/>
<dbReference type="InterPro" id="IPR036404">
    <property type="entry name" value="Jacalin-like_lectin_dom_sf"/>
</dbReference>
<accession>A0A225UKT6</accession>
<dbReference type="STRING" id="4795.A0A225UKT6"/>
<dbReference type="AlphaFoldDB" id="A0A225UKT6"/>
<keyword evidence="2" id="KW-1185">Reference proteome</keyword>
<evidence type="ECO:0000313" key="1">
    <source>
        <dbReference type="EMBL" id="OWY93540.1"/>
    </source>
</evidence>
<reference evidence="2" key="1">
    <citation type="submission" date="2017-03" db="EMBL/GenBank/DDBJ databases">
        <title>Phytopthora megakarya and P. palmivora, two closely related causual agents of cacao black pod achieved similar genome size and gene model numbers by different mechanisms.</title>
        <authorList>
            <person name="Ali S."/>
            <person name="Shao J."/>
            <person name="Larry D.J."/>
            <person name="Kronmiller B."/>
            <person name="Shen D."/>
            <person name="Strem M.D."/>
            <person name="Melnick R.L."/>
            <person name="Guiltinan M.J."/>
            <person name="Tyler B.M."/>
            <person name="Meinhardt L.W."/>
            <person name="Bailey B.A."/>
        </authorList>
    </citation>
    <scope>NUCLEOTIDE SEQUENCE [LARGE SCALE GENOMIC DNA]</scope>
    <source>
        <strain evidence="2">zdho120</strain>
    </source>
</reference>
<gene>
    <name evidence="1" type="ORF">PHMEG_00037032</name>
</gene>
<comment type="caution">
    <text evidence="1">The sequence shown here is derived from an EMBL/GenBank/DDBJ whole genome shotgun (WGS) entry which is preliminary data.</text>
</comment>